<dbReference type="SUPFAM" id="SSF111369">
    <property type="entry name" value="HlyD-like secretion proteins"/>
    <property type="match status" value="1"/>
</dbReference>
<organism evidence="3 4">
    <name type="scientific">Pirellulimonas nuda</name>
    <dbReference type="NCBI Taxonomy" id="2528009"/>
    <lineage>
        <taxon>Bacteria</taxon>
        <taxon>Pseudomonadati</taxon>
        <taxon>Planctomycetota</taxon>
        <taxon>Planctomycetia</taxon>
        <taxon>Pirellulales</taxon>
        <taxon>Lacipirellulaceae</taxon>
        <taxon>Pirellulimonas</taxon>
    </lineage>
</organism>
<dbReference type="GO" id="GO:0060003">
    <property type="term" value="P:copper ion export"/>
    <property type="evidence" value="ECO:0007669"/>
    <property type="project" value="TreeGrafter"/>
</dbReference>
<protein>
    <submittedName>
        <fullName evidence="3">HlyD family secretion protein</fullName>
    </submittedName>
</protein>
<dbReference type="RefSeq" id="WP_197527372.1">
    <property type="nucleotide sequence ID" value="NZ_CP036291.1"/>
</dbReference>
<feature type="coiled-coil region" evidence="2">
    <location>
        <begin position="435"/>
        <end position="462"/>
    </location>
</feature>
<dbReference type="PANTHER" id="PTHR30097">
    <property type="entry name" value="CATION EFFLUX SYSTEM PROTEIN CUSB"/>
    <property type="match status" value="1"/>
</dbReference>
<dbReference type="GO" id="GO:0015679">
    <property type="term" value="P:plasma membrane copper ion transport"/>
    <property type="evidence" value="ECO:0007669"/>
    <property type="project" value="TreeGrafter"/>
</dbReference>
<dbReference type="Gene3D" id="2.40.30.170">
    <property type="match status" value="1"/>
</dbReference>
<dbReference type="EMBL" id="CP036291">
    <property type="protein sequence ID" value="QDU88483.1"/>
    <property type="molecule type" value="Genomic_DNA"/>
</dbReference>
<evidence type="ECO:0000256" key="1">
    <source>
        <dbReference type="ARBA" id="ARBA00022448"/>
    </source>
</evidence>
<reference evidence="3 4" key="1">
    <citation type="submission" date="2019-02" db="EMBL/GenBank/DDBJ databases">
        <title>Deep-cultivation of Planctomycetes and their phenomic and genomic characterization uncovers novel biology.</title>
        <authorList>
            <person name="Wiegand S."/>
            <person name="Jogler M."/>
            <person name="Boedeker C."/>
            <person name="Pinto D."/>
            <person name="Vollmers J."/>
            <person name="Rivas-Marin E."/>
            <person name="Kohn T."/>
            <person name="Peeters S.H."/>
            <person name="Heuer A."/>
            <person name="Rast P."/>
            <person name="Oberbeckmann S."/>
            <person name="Bunk B."/>
            <person name="Jeske O."/>
            <person name="Meyerdierks A."/>
            <person name="Storesund J.E."/>
            <person name="Kallscheuer N."/>
            <person name="Luecker S."/>
            <person name="Lage O.M."/>
            <person name="Pohl T."/>
            <person name="Merkel B.J."/>
            <person name="Hornburger P."/>
            <person name="Mueller R.-W."/>
            <person name="Bruemmer F."/>
            <person name="Labrenz M."/>
            <person name="Spormann A.M."/>
            <person name="Op den Camp H."/>
            <person name="Overmann J."/>
            <person name="Amann R."/>
            <person name="Jetten M.S.M."/>
            <person name="Mascher T."/>
            <person name="Medema M.H."/>
            <person name="Devos D.P."/>
            <person name="Kaster A.-K."/>
            <person name="Ovreas L."/>
            <person name="Rohde M."/>
            <person name="Galperin M.Y."/>
            <person name="Jogler C."/>
        </authorList>
    </citation>
    <scope>NUCLEOTIDE SEQUENCE [LARGE SCALE GENOMIC DNA]</scope>
    <source>
        <strain evidence="3 4">Pla175</strain>
    </source>
</reference>
<sequence length="656" mass="70667" precursor="true">MDAARPRSPEGSQLFDVDSFLDDLGALAQAEQSHERFYGQLLESSRLALGAEAAGFWQAARGRTPSLRHGRRQVGAAATDPVLAKRLKQAARSGVPQRLTGSGRVGRGWVLACPVRSASGPVGVLTHHLPEEMTEQTADRLLELAAAIAEIADDFELRRQVAATGDTLRRLARVESLLLRLHRAWKLPEVARLVCDQGRRVVGCDRLALLEAQGSRWRLIAISGVETPARRSDAVRKLERLTRVVAMDGQLLVAGENPTEAAPQVERALEAYLGDSECRCLVVSPGAVPEDEDAEQCSGRLQRRRPVVALVAEHYAGKLPENALPALETLTAHAAIAVERVQTVGAAPLLGWLTRLGAGRSLRALALAGLAAALAAAAAASLVLVPAELKIAAEGRLEPVDSSRVFAPCDATVDRLLVRHGQRVKVGEPLLLLRSSELQLDIEQAEAELATAKQEVAALETAKLRAGIPSRDRSPETDVSALAARIAALNQSVEAKTRRVQLLQEESQRLRVVSPTAGVVTSWKPADYLAGRPVRRGQRLLEVAASDGQWRIELETPDRDAGHLLRAVESGPVSASFVVKSDPATTYRGRVLQVASATQQNESGEPVLRVVVAPEEAKDLAPRSGMVVAAKLDCGQAPLGYVWFHEAWEALQRVWF</sequence>
<evidence type="ECO:0000313" key="4">
    <source>
        <dbReference type="Proteomes" id="UP000317429"/>
    </source>
</evidence>
<dbReference type="GO" id="GO:0030313">
    <property type="term" value="C:cell envelope"/>
    <property type="evidence" value="ECO:0007669"/>
    <property type="project" value="TreeGrafter"/>
</dbReference>
<keyword evidence="2" id="KW-0175">Coiled coil</keyword>
<accession>A0A518DAK3</accession>
<evidence type="ECO:0000313" key="3">
    <source>
        <dbReference type="EMBL" id="QDU88483.1"/>
    </source>
</evidence>
<dbReference type="Gene3D" id="1.10.287.470">
    <property type="entry name" value="Helix hairpin bin"/>
    <property type="match status" value="1"/>
</dbReference>
<dbReference type="Proteomes" id="UP000317429">
    <property type="component" value="Chromosome"/>
</dbReference>
<dbReference type="Gene3D" id="3.30.450.40">
    <property type="match status" value="1"/>
</dbReference>
<keyword evidence="4" id="KW-1185">Reference proteome</keyword>
<dbReference type="KEGG" id="pnd:Pla175_18610"/>
<keyword evidence="1" id="KW-0813">Transport</keyword>
<dbReference type="AlphaFoldDB" id="A0A518DAK3"/>
<gene>
    <name evidence="3" type="ORF">Pla175_18610</name>
</gene>
<evidence type="ECO:0000256" key="2">
    <source>
        <dbReference type="SAM" id="Coils"/>
    </source>
</evidence>
<dbReference type="InterPro" id="IPR029016">
    <property type="entry name" value="GAF-like_dom_sf"/>
</dbReference>
<dbReference type="InterPro" id="IPR051909">
    <property type="entry name" value="MFP_Cation_Efflux"/>
</dbReference>
<dbReference type="Gene3D" id="2.40.50.100">
    <property type="match status" value="1"/>
</dbReference>
<proteinExistence type="predicted"/>
<name>A0A518DAK3_9BACT</name>
<dbReference type="PANTHER" id="PTHR30097:SF4">
    <property type="entry name" value="SLR6042 PROTEIN"/>
    <property type="match status" value="1"/>
</dbReference>